<evidence type="ECO:0000313" key="2">
    <source>
        <dbReference type="EMBL" id="AZI57870.1"/>
    </source>
</evidence>
<dbReference type="KEGG" id="nak:EH165_06605"/>
<dbReference type="AlphaFoldDB" id="A0A3G8ZKZ0"/>
<gene>
    <name evidence="2" type="ORF">EH165_06605</name>
</gene>
<dbReference type="OrthoDB" id="2270427at2"/>
<dbReference type="Gene3D" id="1.10.10.10">
    <property type="entry name" value="Winged helix-like DNA-binding domain superfamily/Winged helix DNA-binding domain"/>
    <property type="match status" value="1"/>
</dbReference>
<dbReference type="InterPro" id="IPR012906">
    <property type="entry name" value="PaaX-like_N"/>
</dbReference>
<dbReference type="Pfam" id="PF07848">
    <property type="entry name" value="PaaX"/>
    <property type="match status" value="1"/>
</dbReference>
<organism evidence="2 3">
    <name type="scientific">Nakamurella antarctica</name>
    <dbReference type="NCBI Taxonomy" id="1902245"/>
    <lineage>
        <taxon>Bacteria</taxon>
        <taxon>Bacillati</taxon>
        <taxon>Actinomycetota</taxon>
        <taxon>Actinomycetes</taxon>
        <taxon>Nakamurellales</taxon>
        <taxon>Nakamurellaceae</taxon>
        <taxon>Nakamurella</taxon>
    </lineage>
</organism>
<dbReference type="RefSeq" id="WP_124798677.1">
    <property type="nucleotide sequence ID" value="NZ_CP034170.1"/>
</dbReference>
<feature type="domain" description="Transcriptional repressor PaaX-like N-terminal" evidence="1">
    <location>
        <begin position="5"/>
        <end position="71"/>
    </location>
</feature>
<reference evidence="2 3" key="2">
    <citation type="submission" date="2018-12" db="EMBL/GenBank/DDBJ databases">
        <title>Nakamurella antarcticus sp. nov., isolated from Antarctica South Shetland Islands soil.</title>
        <authorList>
            <person name="Peng F."/>
        </authorList>
    </citation>
    <scope>NUCLEOTIDE SEQUENCE [LARGE SCALE GENOMIC DNA]</scope>
    <source>
        <strain evidence="2 3">S14-144</strain>
    </source>
</reference>
<accession>A0A3G8ZKZ0</accession>
<evidence type="ECO:0000313" key="3">
    <source>
        <dbReference type="Proteomes" id="UP000268084"/>
    </source>
</evidence>
<dbReference type="Proteomes" id="UP000268084">
    <property type="component" value="Chromosome"/>
</dbReference>
<evidence type="ECO:0000259" key="1">
    <source>
        <dbReference type="Pfam" id="PF07848"/>
    </source>
</evidence>
<name>A0A3G8ZKZ0_9ACTN</name>
<proteinExistence type="predicted"/>
<dbReference type="EMBL" id="CP034170">
    <property type="protein sequence ID" value="AZI57870.1"/>
    <property type="molecule type" value="Genomic_DNA"/>
</dbReference>
<keyword evidence="3" id="KW-1185">Reference proteome</keyword>
<protein>
    <recommendedName>
        <fullName evidence="1">Transcriptional repressor PaaX-like N-terminal domain-containing protein</fullName>
    </recommendedName>
</protein>
<dbReference type="InterPro" id="IPR036388">
    <property type="entry name" value="WH-like_DNA-bd_sf"/>
</dbReference>
<reference evidence="2 3" key="1">
    <citation type="submission" date="2018-11" db="EMBL/GenBank/DDBJ databases">
        <authorList>
            <person name="Da X."/>
        </authorList>
    </citation>
    <scope>NUCLEOTIDE SEQUENCE [LARGE SCALE GENOMIC DNA]</scope>
    <source>
        <strain evidence="2 3">S14-144</strain>
    </source>
</reference>
<sequence length="117" mass="12258">MVATAGSLLRTFIGVHLRDLGGWIAAADLGVLLAQVGSTATATRSAIARAKTTGLLESAKRDDRVGYRLTDGAAVMLARGIGVFTATGKWTRGIRGCWWCSRYRSSIGSCAIKSAPS</sequence>